<evidence type="ECO:0000313" key="1">
    <source>
        <dbReference type="EMBL" id="CAI9612706.1"/>
    </source>
</evidence>
<keyword evidence="2" id="KW-1185">Reference proteome</keyword>
<gene>
    <name evidence="1" type="ORF">SPARVUS_LOCUS14743538</name>
</gene>
<dbReference type="EMBL" id="CATNWA010019344">
    <property type="protein sequence ID" value="CAI9612706.1"/>
    <property type="molecule type" value="Genomic_DNA"/>
</dbReference>
<name>A0ABN9GYN4_9NEOB</name>
<comment type="caution">
    <text evidence="1">The sequence shown here is derived from an EMBL/GenBank/DDBJ whole genome shotgun (WGS) entry which is preliminary data.</text>
</comment>
<proteinExistence type="predicted"/>
<organism evidence="1 2">
    <name type="scientific">Staurois parvus</name>
    <dbReference type="NCBI Taxonomy" id="386267"/>
    <lineage>
        <taxon>Eukaryota</taxon>
        <taxon>Metazoa</taxon>
        <taxon>Chordata</taxon>
        <taxon>Craniata</taxon>
        <taxon>Vertebrata</taxon>
        <taxon>Euteleostomi</taxon>
        <taxon>Amphibia</taxon>
        <taxon>Batrachia</taxon>
        <taxon>Anura</taxon>
        <taxon>Neobatrachia</taxon>
        <taxon>Ranoidea</taxon>
        <taxon>Ranidae</taxon>
        <taxon>Staurois</taxon>
    </lineage>
</organism>
<feature type="non-terminal residue" evidence="1">
    <location>
        <position position="1"/>
    </location>
</feature>
<reference evidence="1" key="1">
    <citation type="submission" date="2023-05" db="EMBL/GenBank/DDBJ databases">
        <authorList>
            <person name="Stuckert A."/>
        </authorList>
    </citation>
    <scope>NUCLEOTIDE SEQUENCE</scope>
</reference>
<dbReference type="Proteomes" id="UP001162483">
    <property type="component" value="Unassembled WGS sequence"/>
</dbReference>
<evidence type="ECO:0000313" key="2">
    <source>
        <dbReference type="Proteomes" id="UP001162483"/>
    </source>
</evidence>
<sequence length="57" mass="6300">RCLTTSCPVHVYKRLDGSVAGVGGHLETSSLPVRTPWERTAPIAVRDLCVRSRSRDH</sequence>
<accession>A0ABN9GYN4</accession>
<protein>
    <submittedName>
        <fullName evidence="1">Uncharacterized protein</fullName>
    </submittedName>
</protein>